<keyword evidence="4" id="KW-0472">Membrane</keyword>
<keyword evidence="6" id="KW-1185">Reference proteome</keyword>
<accession>A0ABU2ZFE4</accession>
<keyword evidence="1" id="KW-0479">Metal-binding</keyword>
<dbReference type="NCBIfam" id="TIGR01488">
    <property type="entry name" value="HAD-SF-IB"/>
    <property type="match status" value="1"/>
</dbReference>
<dbReference type="InterPro" id="IPR050582">
    <property type="entry name" value="HAD-like_SerB"/>
</dbReference>
<evidence type="ECO:0000256" key="2">
    <source>
        <dbReference type="ARBA" id="ARBA00022801"/>
    </source>
</evidence>
<dbReference type="RefSeq" id="WP_311339890.1">
    <property type="nucleotide sequence ID" value="NZ_JAVRHS010000002.1"/>
</dbReference>
<gene>
    <name evidence="5" type="ORF">RM533_03880</name>
</gene>
<dbReference type="InterPro" id="IPR036412">
    <property type="entry name" value="HAD-like_sf"/>
</dbReference>
<dbReference type="SUPFAM" id="SSF56784">
    <property type="entry name" value="HAD-like"/>
    <property type="match status" value="1"/>
</dbReference>
<proteinExistence type="predicted"/>
<evidence type="ECO:0000313" key="6">
    <source>
        <dbReference type="Proteomes" id="UP001259803"/>
    </source>
</evidence>
<dbReference type="GO" id="GO:0016787">
    <property type="term" value="F:hydrolase activity"/>
    <property type="evidence" value="ECO:0007669"/>
    <property type="project" value="UniProtKB-KW"/>
</dbReference>
<organism evidence="5 6">
    <name type="scientific">Croceicoccus esteveae</name>
    <dbReference type="NCBI Taxonomy" id="3075597"/>
    <lineage>
        <taxon>Bacteria</taxon>
        <taxon>Pseudomonadati</taxon>
        <taxon>Pseudomonadota</taxon>
        <taxon>Alphaproteobacteria</taxon>
        <taxon>Sphingomonadales</taxon>
        <taxon>Erythrobacteraceae</taxon>
        <taxon>Croceicoccus</taxon>
    </lineage>
</organism>
<dbReference type="PANTHER" id="PTHR43344">
    <property type="entry name" value="PHOSPHOSERINE PHOSPHATASE"/>
    <property type="match status" value="1"/>
</dbReference>
<dbReference type="EMBL" id="JAVRHS010000002">
    <property type="protein sequence ID" value="MDT0575319.1"/>
    <property type="molecule type" value="Genomic_DNA"/>
</dbReference>
<comment type="caution">
    <text evidence="5">The sequence shown here is derived from an EMBL/GenBank/DDBJ whole genome shotgun (WGS) entry which is preliminary data.</text>
</comment>
<keyword evidence="4" id="KW-0812">Transmembrane</keyword>
<keyword evidence="4" id="KW-1133">Transmembrane helix</keyword>
<dbReference type="PANTHER" id="PTHR43344:SF13">
    <property type="entry name" value="PHOSPHATASE RV3661-RELATED"/>
    <property type="match status" value="1"/>
</dbReference>
<keyword evidence="2 5" id="KW-0378">Hydrolase</keyword>
<evidence type="ECO:0000256" key="1">
    <source>
        <dbReference type="ARBA" id="ARBA00022723"/>
    </source>
</evidence>
<dbReference type="InterPro" id="IPR023214">
    <property type="entry name" value="HAD_sf"/>
</dbReference>
<sequence length="230" mass="26161">MTGEPSVRESPPLSIFDLDRTLTRKPTYTAFMLFAARRLAPWRLFLAPVVVAGMLAYLAGLIDRRRVKEWEQRFLIGAKVPRSAVVPIAEAFADRIASSGTFPAAVQRIAQERAEGRRIVLASAANRFYLDAIAARLGIDDIVATRSRWEDDMLLARIDGDNCYGTAKRDMMTRFLRDHQIKRSKTHVRFFSDHLSDLPSFEWADECLAVNPSKPLRKLAQQRGWAILDW</sequence>
<protein>
    <submittedName>
        <fullName evidence="5">HAD-IB family hydrolase</fullName>
    </submittedName>
</protein>
<name>A0ABU2ZFE4_9SPHN</name>
<evidence type="ECO:0000256" key="3">
    <source>
        <dbReference type="ARBA" id="ARBA00022842"/>
    </source>
</evidence>
<evidence type="ECO:0000313" key="5">
    <source>
        <dbReference type="EMBL" id="MDT0575319.1"/>
    </source>
</evidence>
<reference evidence="5 6" key="1">
    <citation type="submission" date="2023-09" db="EMBL/GenBank/DDBJ databases">
        <authorList>
            <person name="Rey-Velasco X."/>
        </authorList>
    </citation>
    <scope>NUCLEOTIDE SEQUENCE [LARGE SCALE GENOMIC DNA]</scope>
    <source>
        <strain evidence="5 6">F390</strain>
    </source>
</reference>
<feature type="transmembrane region" description="Helical" evidence="4">
    <location>
        <begin position="42"/>
        <end position="62"/>
    </location>
</feature>
<dbReference type="NCBIfam" id="TIGR01490">
    <property type="entry name" value="HAD-SF-IB-hyp1"/>
    <property type="match status" value="1"/>
</dbReference>
<dbReference type="Pfam" id="PF12710">
    <property type="entry name" value="HAD"/>
    <property type="match status" value="1"/>
</dbReference>
<dbReference type="InterPro" id="IPR006385">
    <property type="entry name" value="HAD_hydro_SerB1"/>
</dbReference>
<evidence type="ECO:0000256" key="4">
    <source>
        <dbReference type="SAM" id="Phobius"/>
    </source>
</evidence>
<dbReference type="Gene3D" id="3.40.50.1000">
    <property type="entry name" value="HAD superfamily/HAD-like"/>
    <property type="match status" value="1"/>
</dbReference>
<dbReference type="Gene3D" id="1.20.1440.100">
    <property type="entry name" value="SG protein - dephosphorylation function"/>
    <property type="match status" value="1"/>
</dbReference>
<keyword evidence="3" id="KW-0460">Magnesium</keyword>
<dbReference type="Proteomes" id="UP001259803">
    <property type="component" value="Unassembled WGS sequence"/>
</dbReference>